<dbReference type="PANTHER" id="PTHR43465">
    <property type="entry name" value="DUF1680 DOMAIN PROTEIN (AFU_ORTHOLOGUE AFUA_1G08910)"/>
    <property type="match status" value="1"/>
</dbReference>
<accession>A0A1S2QAA8</accession>
<dbReference type="GO" id="GO:0016787">
    <property type="term" value="F:hydrolase activity"/>
    <property type="evidence" value="ECO:0007669"/>
    <property type="project" value="UniProtKB-KW"/>
</dbReference>
<dbReference type="InterPro" id="IPR049046">
    <property type="entry name" value="Beta-AFase-like_GH127_middle"/>
</dbReference>
<dbReference type="SUPFAM" id="SSF48208">
    <property type="entry name" value="Six-hairpin glycosidases"/>
    <property type="match status" value="1"/>
</dbReference>
<organism evidence="5 6">
    <name type="scientific">Streptomyces monashensis</name>
    <dbReference type="NCBI Taxonomy" id="1678012"/>
    <lineage>
        <taxon>Bacteria</taxon>
        <taxon>Bacillati</taxon>
        <taxon>Actinomycetota</taxon>
        <taxon>Actinomycetes</taxon>
        <taxon>Kitasatosporales</taxon>
        <taxon>Streptomycetaceae</taxon>
        <taxon>Streptomyces</taxon>
    </lineage>
</organism>
<feature type="region of interest" description="Disordered" evidence="1">
    <location>
        <begin position="1"/>
        <end position="24"/>
    </location>
</feature>
<evidence type="ECO:0000259" key="3">
    <source>
        <dbReference type="Pfam" id="PF20736"/>
    </source>
</evidence>
<dbReference type="Pfam" id="PF07944">
    <property type="entry name" value="Beta-AFase-like_GH127_cat"/>
    <property type="match status" value="1"/>
</dbReference>
<keyword evidence="6" id="KW-1185">Reference proteome</keyword>
<gene>
    <name evidence="5" type="ORF">BIV23_25395</name>
</gene>
<evidence type="ECO:0000259" key="2">
    <source>
        <dbReference type="Pfam" id="PF07944"/>
    </source>
</evidence>
<dbReference type="OrthoDB" id="9757939at2"/>
<dbReference type="Pfam" id="PF20737">
    <property type="entry name" value="Glyco_hydro127C"/>
    <property type="match status" value="1"/>
</dbReference>
<evidence type="ECO:0000313" key="5">
    <source>
        <dbReference type="EMBL" id="OIK02185.1"/>
    </source>
</evidence>
<evidence type="ECO:0000259" key="4">
    <source>
        <dbReference type="Pfam" id="PF20737"/>
    </source>
</evidence>
<dbReference type="InterPro" id="IPR008928">
    <property type="entry name" value="6-hairpin_glycosidase_sf"/>
</dbReference>
<feature type="domain" description="Non-reducing end beta-L-arabinofuranosidase-like GH127 middle" evidence="3">
    <location>
        <begin position="429"/>
        <end position="522"/>
    </location>
</feature>
<dbReference type="Proteomes" id="UP000179642">
    <property type="component" value="Unassembled WGS sequence"/>
</dbReference>
<feature type="compositionally biased region" description="Low complexity" evidence="1">
    <location>
        <begin position="613"/>
        <end position="634"/>
    </location>
</feature>
<dbReference type="EMBL" id="MLYO01000041">
    <property type="protein sequence ID" value="OIK02185.1"/>
    <property type="molecule type" value="Genomic_DNA"/>
</dbReference>
<feature type="domain" description="Non-reducing end beta-L-arabinofuranosidase-like GH127 C-terminal" evidence="4">
    <location>
        <begin position="525"/>
        <end position="660"/>
    </location>
</feature>
<feature type="region of interest" description="Disordered" evidence="1">
    <location>
        <begin position="612"/>
        <end position="634"/>
    </location>
</feature>
<evidence type="ECO:0000256" key="1">
    <source>
        <dbReference type="SAM" id="MobiDB-lite"/>
    </source>
</evidence>
<name>A0A1S2QAA8_9ACTN</name>
<protein>
    <submittedName>
        <fullName evidence="5">Glycosyl hydrolase</fullName>
    </submittedName>
</protein>
<keyword evidence="5" id="KW-0378">Hydrolase</keyword>
<sequence>MPRTPSVPPSPAGAAGPVRPRPDAHLALRPAPAAIDAGFWHDRRETNARTSLPQGPGLLEAAGNLHNLRLAAGSTEGTFQGAYPFVDTDVYKWLEAAAWQLAQAPDDALAADVDRIIALVAAAQQPDGYLNTWFQLVKDGERYQDLRWGHELYCAGHLIQAAVAHHRATGHPDLLDVAVRFADHIDAVFGPPGSGRPLDGIDGHPEIETALAELYRETGERRYLDLAAYFVDRHGHGLLGHDAYCQDRVPLREATTVEGHAVRQLYLLAAATDLATETGESRLRAATERLWHAMTTTKTHLTGGLGAHHDQEDFGDPYELPNERAYCETCAAIACVQWSWRMALLTGEARYGDLIERTLYNGFLAGVSLDGERWLYVNPLQVRDGHTDPGGDQSARRTRWFRCACCPPNVMRLLASLEHYLTSTDDDGLQIHQYVTGTYTGDGITISARTDYPWNGTIALTVEDAPEDRSRTLSLRIPHWCREFRVRCGDDSYDRTDAPVTDGWLRLRRVWAPGDQVVLELALDPRLTAADPRVDAVRGCVAIERGPLVYCLEQADHPGGGLDDIVLDPTRPLAVKQRPDQLGGITTVVAAGRRRRIPDADWWPYTPYSPLNAPGSSSTGTTGTAAAAESPGEGEPLELTAVPYYAWANREDGSMRVWLPTS</sequence>
<dbReference type="InterPro" id="IPR049049">
    <property type="entry name" value="Beta-AFase-like_GH127_C"/>
</dbReference>
<feature type="domain" description="Non-reducing end beta-L-arabinofuranosidase-like GH127 catalytic" evidence="2">
    <location>
        <begin position="36"/>
        <end position="418"/>
    </location>
</feature>
<dbReference type="AlphaFoldDB" id="A0A1S2QAA8"/>
<proteinExistence type="predicted"/>
<feature type="compositionally biased region" description="Pro residues" evidence="1">
    <location>
        <begin position="1"/>
        <end position="11"/>
    </location>
</feature>
<dbReference type="InterPro" id="IPR049174">
    <property type="entry name" value="Beta-AFase-like"/>
</dbReference>
<dbReference type="InterPro" id="IPR012878">
    <property type="entry name" value="Beta-AFase-like_GH127_cat"/>
</dbReference>
<dbReference type="Pfam" id="PF20736">
    <property type="entry name" value="Glyco_hydro127M"/>
    <property type="match status" value="1"/>
</dbReference>
<dbReference type="GO" id="GO:0005975">
    <property type="term" value="P:carbohydrate metabolic process"/>
    <property type="evidence" value="ECO:0007669"/>
    <property type="project" value="InterPro"/>
</dbReference>
<comment type="caution">
    <text evidence="5">The sequence shown here is derived from an EMBL/GenBank/DDBJ whole genome shotgun (WGS) entry which is preliminary data.</text>
</comment>
<dbReference type="PANTHER" id="PTHR43465:SF2">
    <property type="entry name" value="DUF1680 DOMAIN PROTEIN (AFU_ORTHOLOGUE AFUA_1G08910)"/>
    <property type="match status" value="1"/>
</dbReference>
<dbReference type="RefSeq" id="WP_071383258.1">
    <property type="nucleotide sequence ID" value="NZ_MLYO01000041.1"/>
</dbReference>
<reference evidence="5 6" key="1">
    <citation type="submission" date="2016-10" db="EMBL/GenBank/DDBJ databases">
        <title>Genome sequence of Streptomyces sp. MUSC 1.</title>
        <authorList>
            <person name="Lee L.-H."/>
            <person name="Ser H.-L."/>
            <person name="Law J.W.-F."/>
        </authorList>
    </citation>
    <scope>NUCLEOTIDE SEQUENCE [LARGE SCALE GENOMIC DNA]</scope>
    <source>
        <strain evidence="5 6">MUSC 1</strain>
    </source>
</reference>
<evidence type="ECO:0000313" key="6">
    <source>
        <dbReference type="Proteomes" id="UP000179642"/>
    </source>
</evidence>